<feature type="region of interest" description="Disordered" evidence="1">
    <location>
        <begin position="1"/>
        <end position="77"/>
    </location>
</feature>
<evidence type="ECO:0000313" key="3">
    <source>
        <dbReference type="Proteomes" id="UP000780801"/>
    </source>
</evidence>
<reference evidence="2" key="1">
    <citation type="journal article" date="2020" name="Fungal Divers.">
        <title>Resolving the Mortierellaceae phylogeny through synthesis of multi-gene phylogenetics and phylogenomics.</title>
        <authorList>
            <person name="Vandepol N."/>
            <person name="Liber J."/>
            <person name="Desiro A."/>
            <person name="Na H."/>
            <person name="Kennedy M."/>
            <person name="Barry K."/>
            <person name="Grigoriev I.V."/>
            <person name="Miller A.N."/>
            <person name="O'Donnell K."/>
            <person name="Stajich J.E."/>
            <person name="Bonito G."/>
        </authorList>
    </citation>
    <scope>NUCLEOTIDE SEQUENCE</scope>
    <source>
        <strain evidence="2">KOD1015</strain>
    </source>
</reference>
<accession>A0A9P6FTQ4</accession>
<gene>
    <name evidence="2" type="ORF">BGW38_002727</name>
</gene>
<keyword evidence="3" id="KW-1185">Reference proteome</keyword>
<protein>
    <submittedName>
        <fullName evidence="2">Uncharacterized protein</fullName>
    </submittedName>
</protein>
<comment type="caution">
    <text evidence="2">The sequence shown here is derived from an EMBL/GenBank/DDBJ whole genome shotgun (WGS) entry which is preliminary data.</text>
</comment>
<dbReference type="EMBL" id="JAABOA010001981">
    <property type="protein sequence ID" value="KAF9580565.1"/>
    <property type="molecule type" value="Genomic_DNA"/>
</dbReference>
<feature type="compositionally biased region" description="Low complexity" evidence="1">
    <location>
        <begin position="20"/>
        <end position="31"/>
    </location>
</feature>
<feature type="compositionally biased region" description="Low complexity" evidence="1">
    <location>
        <begin position="41"/>
        <end position="77"/>
    </location>
</feature>
<feature type="non-terminal residue" evidence="2">
    <location>
        <position position="77"/>
    </location>
</feature>
<dbReference type="AlphaFoldDB" id="A0A9P6FTQ4"/>
<dbReference type="Proteomes" id="UP000780801">
    <property type="component" value="Unassembled WGS sequence"/>
</dbReference>
<evidence type="ECO:0000256" key="1">
    <source>
        <dbReference type="SAM" id="MobiDB-lite"/>
    </source>
</evidence>
<proteinExistence type="predicted"/>
<name>A0A9P6FTQ4_9FUNG</name>
<evidence type="ECO:0000313" key="2">
    <source>
        <dbReference type="EMBL" id="KAF9580565.1"/>
    </source>
</evidence>
<organism evidence="2 3">
    <name type="scientific">Lunasporangiospora selenospora</name>
    <dbReference type="NCBI Taxonomy" id="979761"/>
    <lineage>
        <taxon>Eukaryota</taxon>
        <taxon>Fungi</taxon>
        <taxon>Fungi incertae sedis</taxon>
        <taxon>Mucoromycota</taxon>
        <taxon>Mortierellomycotina</taxon>
        <taxon>Mortierellomycetes</taxon>
        <taxon>Mortierellales</taxon>
        <taxon>Mortierellaceae</taxon>
        <taxon>Lunasporangiospora</taxon>
    </lineage>
</organism>
<sequence>MSAQMPPRSPYQMPPTVIVQQQPYDTFQYQQSAMDPGPYRQPQAFPYGQQQQQPTHQHQQQQEQQQQLYLQQQFQEQ</sequence>